<organism evidence="2 3">
    <name type="scientific">Candidatus Cyrtobacter comes</name>
    <dbReference type="NCBI Taxonomy" id="675776"/>
    <lineage>
        <taxon>Bacteria</taxon>
        <taxon>Pseudomonadati</taxon>
        <taxon>Pseudomonadota</taxon>
        <taxon>Alphaproteobacteria</taxon>
        <taxon>Rickettsiales</taxon>
        <taxon>Candidatus Midichloriaceae</taxon>
        <taxon>Candidatus Cyrtobacter</taxon>
    </lineage>
</organism>
<protein>
    <submittedName>
        <fullName evidence="2">Thioredoxin domain protein</fullName>
    </submittedName>
</protein>
<accession>A0ABU5L7X0</accession>
<gene>
    <name evidence="2" type="ORF">Cyrtocomes_00598</name>
</gene>
<dbReference type="Gene3D" id="3.40.30.10">
    <property type="entry name" value="Glutaredoxin"/>
    <property type="match status" value="1"/>
</dbReference>
<feature type="domain" description="Thioredoxin-like fold" evidence="1">
    <location>
        <begin position="32"/>
        <end position="121"/>
    </location>
</feature>
<sequence>MSFILASSSFSIEVKSIESLDFSKTVKLEKSKTNLVFLFASWCRACKDSFSKAVKLQQKYLTSKKIAIHLVSLDKKINDLENFCNNFSTYNGSVVFFKDFNGKNVLNELVKNGIGYSGSIPHLTLFEDLKVIVDGNYNIDPIILYLEKIE</sequence>
<keyword evidence="3" id="KW-1185">Reference proteome</keyword>
<proteinExistence type="predicted"/>
<dbReference type="InterPro" id="IPR012336">
    <property type="entry name" value="Thioredoxin-like_fold"/>
</dbReference>
<dbReference type="Proteomes" id="UP001293791">
    <property type="component" value="Unassembled WGS sequence"/>
</dbReference>
<dbReference type="SUPFAM" id="SSF52833">
    <property type="entry name" value="Thioredoxin-like"/>
    <property type="match status" value="1"/>
</dbReference>
<dbReference type="RefSeq" id="WP_322497701.1">
    <property type="nucleotide sequence ID" value="NZ_JARGYT010000028.1"/>
</dbReference>
<comment type="caution">
    <text evidence="2">The sequence shown here is derived from an EMBL/GenBank/DDBJ whole genome shotgun (WGS) entry which is preliminary data.</text>
</comment>
<dbReference type="EMBL" id="JARGYT010000028">
    <property type="protein sequence ID" value="MDZ5762224.1"/>
    <property type="molecule type" value="Genomic_DNA"/>
</dbReference>
<evidence type="ECO:0000313" key="2">
    <source>
        <dbReference type="EMBL" id="MDZ5762224.1"/>
    </source>
</evidence>
<evidence type="ECO:0000259" key="1">
    <source>
        <dbReference type="Pfam" id="PF13905"/>
    </source>
</evidence>
<dbReference type="Pfam" id="PF13905">
    <property type="entry name" value="Thioredoxin_8"/>
    <property type="match status" value="1"/>
</dbReference>
<dbReference type="InterPro" id="IPR036249">
    <property type="entry name" value="Thioredoxin-like_sf"/>
</dbReference>
<name>A0ABU5L7X0_9RICK</name>
<evidence type="ECO:0000313" key="3">
    <source>
        <dbReference type="Proteomes" id="UP001293791"/>
    </source>
</evidence>
<reference evidence="2 3" key="1">
    <citation type="submission" date="2023-02" db="EMBL/GenBank/DDBJ databases">
        <title>Host association and intracellularity evolved multiple times independently in the Rickettsiales.</title>
        <authorList>
            <person name="Castelli M."/>
            <person name="Nardi T."/>
            <person name="Gammuto L."/>
            <person name="Bellinzona G."/>
            <person name="Sabaneyeva E."/>
            <person name="Potekhin A."/>
            <person name="Serra V."/>
            <person name="Petroni G."/>
            <person name="Sassera D."/>
        </authorList>
    </citation>
    <scope>NUCLEOTIDE SEQUENCE [LARGE SCALE GENOMIC DNA]</scope>
    <source>
        <strain evidence="2 3">BOD18</strain>
    </source>
</reference>